<evidence type="ECO:0000256" key="1">
    <source>
        <dbReference type="ARBA" id="ARBA00022801"/>
    </source>
</evidence>
<dbReference type="InterPro" id="IPR005152">
    <property type="entry name" value="Lipase_secreted"/>
</dbReference>
<dbReference type="Gene3D" id="1.10.260.130">
    <property type="match status" value="1"/>
</dbReference>
<dbReference type="Gene3D" id="3.40.50.1820">
    <property type="entry name" value="alpha/beta hydrolase"/>
    <property type="match status" value="1"/>
</dbReference>
<evidence type="ECO:0000313" key="3">
    <source>
        <dbReference type="EMBL" id="RCI08681.1"/>
    </source>
</evidence>
<dbReference type="PIRSF" id="PIRSF029171">
    <property type="entry name" value="Esterase_LipA"/>
    <property type="match status" value="1"/>
</dbReference>
<proteinExistence type="inferred from homology"/>
<name>A0A367L2M4_9HYPO</name>
<dbReference type="GO" id="GO:0016042">
    <property type="term" value="P:lipid catabolic process"/>
    <property type="evidence" value="ECO:0007669"/>
    <property type="project" value="UniProtKB-UniRule"/>
</dbReference>
<organism evidence="3 4">
    <name type="scientific">Ophiocordyceps polyrhachis-furcata BCC 54312</name>
    <dbReference type="NCBI Taxonomy" id="1330021"/>
    <lineage>
        <taxon>Eukaryota</taxon>
        <taxon>Fungi</taxon>
        <taxon>Dikarya</taxon>
        <taxon>Ascomycota</taxon>
        <taxon>Pezizomycotina</taxon>
        <taxon>Sordariomycetes</taxon>
        <taxon>Hypocreomycetidae</taxon>
        <taxon>Hypocreales</taxon>
        <taxon>Ophiocordycipitaceae</taxon>
        <taxon>Ophiocordyceps</taxon>
    </lineage>
</organism>
<evidence type="ECO:0000313" key="4">
    <source>
        <dbReference type="Proteomes" id="UP000253664"/>
    </source>
</evidence>
<feature type="chain" id="PRO_5016488437" description="Secretory lipase" evidence="2">
    <location>
        <begin position="21"/>
        <end position="451"/>
    </location>
</feature>
<dbReference type="Proteomes" id="UP000253664">
    <property type="component" value="Unassembled WGS sequence"/>
</dbReference>
<accession>A0A367L2M4</accession>
<comment type="caution">
    <text evidence="3">The sequence shown here is derived from an EMBL/GenBank/DDBJ whole genome shotgun (WGS) entry which is preliminary data.</text>
</comment>
<dbReference type="GO" id="GO:0004806">
    <property type="term" value="F:triacylglycerol lipase activity"/>
    <property type="evidence" value="ECO:0007669"/>
    <property type="project" value="UniProtKB-UniRule"/>
</dbReference>
<dbReference type="Pfam" id="PF03583">
    <property type="entry name" value="LIP"/>
    <property type="match status" value="1"/>
</dbReference>
<evidence type="ECO:0008006" key="5">
    <source>
        <dbReference type="Google" id="ProtNLM"/>
    </source>
</evidence>
<reference evidence="3 4" key="1">
    <citation type="journal article" date="2015" name="BMC Genomics">
        <title>Insights from the genome of Ophiocordyceps polyrhachis-furcata to pathogenicity and host specificity in insect fungi.</title>
        <authorList>
            <person name="Wichadakul D."/>
            <person name="Kobmoo N."/>
            <person name="Ingsriswang S."/>
            <person name="Tangphatsornruang S."/>
            <person name="Chantasingh D."/>
            <person name="Luangsa-ard J.J."/>
            <person name="Eurwilaichitr L."/>
        </authorList>
    </citation>
    <scope>NUCLEOTIDE SEQUENCE [LARGE SCALE GENOMIC DNA]</scope>
    <source>
        <strain evidence="3 4">BCC 54312</strain>
    </source>
</reference>
<dbReference type="InterPro" id="IPR029058">
    <property type="entry name" value="AB_hydrolase_fold"/>
</dbReference>
<dbReference type="STRING" id="1330021.A0A367L2M4"/>
<dbReference type="AlphaFoldDB" id="A0A367L2M4"/>
<dbReference type="OrthoDB" id="2373480at2759"/>
<dbReference type="SUPFAM" id="SSF53474">
    <property type="entry name" value="alpha/beta-Hydrolases"/>
    <property type="match status" value="1"/>
</dbReference>
<dbReference type="EMBL" id="LKCN02000018">
    <property type="protein sequence ID" value="RCI08681.1"/>
    <property type="molecule type" value="Genomic_DNA"/>
</dbReference>
<keyword evidence="1" id="KW-0378">Hydrolase</keyword>
<comment type="similarity">
    <text evidence="2">Belongs to the AB hydrolase superfamily. Lipase family.</text>
</comment>
<keyword evidence="4" id="KW-1185">Reference proteome</keyword>
<feature type="signal peptide" evidence="2">
    <location>
        <begin position="1"/>
        <end position="20"/>
    </location>
</feature>
<dbReference type="PANTHER" id="PTHR34853">
    <property type="match status" value="1"/>
</dbReference>
<sequence>MIRSALLPWAAYMAMATASALTPPLSVRRLYDTNAVSLPTHDPFYLVPNDVATVTPGTILKRRKPSSPLVTAGEDEYAEHVHQILYRTTDEDGSATATVLTVLIPKNADRNKVVSFQSASHAVTIDCAASFTFFNASMSYPDLISPSSQTQLLFAEGALSRGWIVLVPDYNGPQSTPFNTKLMEQSILDGIRAGINSRLFNDNATIALWGYSGGGTATLRAVQAQPSYAPELQLAGAAIGGAPMLDPDLVRSLFANKTPFAGFIPILILGYAATRPWLRRLMDANLKPEYRQRFYLAQHQCMDQVLRTLQDVDILSWFKDPTFLLSVPSPSDRSATRKIPAAIPIYWYRLATDPLLALEGIDRRLEAFCSDGARITQVMETADGATHRSFGILGAPGALRWLEGILDDRSRPAGGCSNTEAQTTELDPGFLRLFSNETQLKLLDVLAHDFI</sequence>
<evidence type="ECO:0000256" key="2">
    <source>
        <dbReference type="PIRNR" id="PIRNR029171"/>
    </source>
</evidence>
<protein>
    <recommendedName>
        <fullName evidence="5">Secretory lipase</fullName>
    </recommendedName>
</protein>
<keyword evidence="2" id="KW-0732">Signal</keyword>
<gene>
    <name evidence="3" type="ORF">L249_4852</name>
</gene>
<dbReference type="PANTHER" id="PTHR34853:SF5">
    <property type="entry name" value="LIP-DOMAIN-CONTAINING PROTEIN-RELATED"/>
    <property type="match status" value="1"/>
</dbReference>